<feature type="domain" description="Oxo-4-hydroxy-4-carboxy-5-ureidoimidazoline decarboxylase" evidence="2">
    <location>
        <begin position="13"/>
        <end position="70"/>
    </location>
</feature>
<evidence type="ECO:0000313" key="4">
    <source>
        <dbReference type="Proteomes" id="UP000733379"/>
    </source>
</evidence>
<evidence type="ECO:0000256" key="1">
    <source>
        <dbReference type="ARBA" id="ARBA00022631"/>
    </source>
</evidence>
<reference evidence="3 4" key="1">
    <citation type="submission" date="2021-06" db="EMBL/GenBank/DDBJ databases">
        <title>Actinomycetes sequencing.</title>
        <authorList>
            <person name="Shan Q."/>
        </authorList>
    </citation>
    <scope>NUCLEOTIDE SEQUENCE [LARGE SCALE GENOMIC DNA]</scope>
    <source>
        <strain evidence="3 4">NEAU-G5</strain>
    </source>
</reference>
<dbReference type="InterPro" id="IPR036778">
    <property type="entry name" value="OHCU_decarboxylase_sf"/>
</dbReference>
<evidence type="ECO:0000259" key="2">
    <source>
        <dbReference type="Pfam" id="PF09349"/>
    </source>
</evidence>
<dbReference type="EMBL" id="JAHKNI010000001">
    <property type="protein sequence ID" value="MBU3060599.1"/>
    <property type="molecule type" value="Genomic_DNA"/>
</dbReference>
<proteinExistence type="predicted"/>
<dbReference type="Pfam" id="PF09349">
    <property type="entry name" value="OHCU_decarbox"/>
    <property type="match status" value="1"/>
</dbReference>
<comment type="caution">
    <text evidence="3">The sequence shown here is derived from an EMBL/GenBank/DDBJ whole genome shotgun (WGS) entry which is preliminary data.</text>
</comment>
<keyword evidence="4" id="KW-1185">Reference proteome</keyword>
<dbReference type="RefSeq" id="WP_215915438.1">
    <property type="nucleotide sequence ID" value="NZ_JAHKNI010000001.1"/>
</dbReference>
<organism evidence="3 4">
    <name type="scientific">Nocardia albiluteola</name>
    <dbReference type="NCBI Taxonomy" id="2842303"/>
    <lineage>
        <taxon>Bacteria</taxon>
        <taxon>Bacillati</taxon>
        <taxon>Actinomycetota</taxon>
        <taxon>Actinomycetes</taxon>
        <taxon>Mycobacteriales</taxon>
        <taxon>Nocardiaceae</taxon>
        <taxon>Nocardia</taxon>
    </lineage>
</organism>
<gene>
    <name evidence="3" type="ORF">KO481_03575</name>
</gene>
<name>A0ABS6AU74_9NOCA</name>
<protein>
    <submittedName>
        <fullName evidence="3">OHCU decarboxylase</fullName>
    </submittedName>
</protein>
<keyword evidence="1" id="KW-0659">Purine metabolism</keyword>
<evidence type="ECO:0000313" key="3">
    <source>
        <dbReference type="EMBL" id="MBU3060599.1"/>
    </source>
</evidence>
<dbReference type="SUPFAM" id="SSF158694">
    <property type="entry name" value="UraD-Like"/>
    <property type="match status" value="1"/>
</dbReference>
<dbReference type="Gene3D" id="1.10.3330.10">
    <property type="entry name" value="Oxo-4-hydroxy-4-carboxy-5-ureidoimidazoline decarboxylase"/>
    <property type="match status" value="1"/>
</dbReference>
<sequence length="106" mass="11884">MLMYRGIGLERFNSLPRARAVHALFACCSSVTWANKLADERPYADRTALLAAADLELSALSPHDLQRSLDSVVREPVSGRTADELARITRMRIDRMLGPTFGYPEY</sequence>
<dbReference type="Proteomes" id="UP000733379">
    <property type="component" value="Unassembled WGS sequence"/>
</dbReference>
<accession>A0ABS6AU74</accession>
<dbReference type="InterPro" id="IPR018020">
    <property type="entry name" value="OHCU_decarboxylase"/>
</dbReference>